<dbReference type="Proteomes" id="UP000318453">
    <property type="component" value="Plasmid pEu1"/>
</dbReference>
<dbReference type="EMBL" id="CP042327">
    <property type="protein sequence ID" value="QDZ41612.1"/>
    <property type="molecule type" value="Genomic_DNA"/>
</dbReference>
<gene>
    <name evidence="1" type="ORF">FRE64_16705</name>
</gene>
<dbReference type="AlphaFoldDB" id="A0A5B8NQX7"/>
<reference evidence="1" key="1">
    <citation type="submission" date="2019-08" db="EMBL/GenBank/DDBJ databases">
        <title>Carotenoids and Carotenoid Binding Proteins in the Halophilic Cyanobacterium Euhalothece sp. ZM00.</title>
        <authorList>
            <person name="Cho S.M."/>
            <person name="Song J.Y."/>
            <person name="Park Y.-I."/>
        </authorList>
    </citation>
    <scope>NUCLEOTIDE SEQUENCE [LARGE SCALE GENOMIC DNA]</scope>
    <source>
        <strain evidence="1">Z-M001</strain>
        <plasmid evidence="1">pEu1</plasmid>
    </source>
</reference>
<geneLocation type="plasmid" evidence="2">
    <name>peu1</name>
</geneLocation>
<keyword evidence="1" id="KW-0614">Plasmid</keyword>
<dbReference type="RefSeq" id="WP_146297518.1">
    <property type="nucleotide sequence ID" value="NZ_CP042327.1"/>
</dbReference>
<protein>
    <submittedName>
        <fullName evidence="1">DUF2283 domain-containing protein</fullName>
    </submittedName>
</protein>
<organism evidence="1 2">
    <name type="scientific">Euhalothece natronophila Z-M001</name>
    <dbReference type="NCBI Taxonomy" id="522448"/>
    <lineage>
        <taxon>Bacteria</taxon>
        <taxon>Bacillati</taxon>
        <taxon>Cyanobacteriota</taxon>
        <taxon>Cyanophyceae</taxon>
        <taxon>Oscillatoriophycideae</taxon>
        <taxon>Chroococcales</taxon>
        <taxon>Halothecacae</taxon>
        <taxon>Halothece cluster</taxon>
        <taxon>Euhalothece</taxon>
    </lineage>
</organism>
<dbReference type="Pfam" id="PF10049">
    <property type="entry name" value="DUF2283"/>
    <property type="match status" value="1"/>
</dbReference>
<keyword evidence="2" id="KW-1185">Reference proteome</keyword>
<dbReference type="InterPro" id="IPR019270">
    <property type="entry name" value="DUF2283"/>
</dbReference>
<accession>A0A5B8NQX7</accession>
<sequence length="78" mass="8996">MEKNLTFRYDKVGDILYIDVCSPYPEQESEEIADQIVARLNPQSGEVENLEVLFFSKRLEDKNPLQLPVEAALRLVDI</sequence>
<dbReference type="OrthoDB" id="515068at2"/>
<name>A0A5B8NQX7_9CHRO</name>
<evidence type="ECO:0000313" key="2">
    <source>
        <dbReference type="Proteomes" id="UP000318453"/>
    </source>
</evidence>
<evidence type="ECO:0000313" key="1">
    <source>
        <dbReference type="EMBL" id="QDZ41612.1"/>
    </source>
</evidence>
<proteinExistence type="predicted"/>
<dbReference type="KEGG" id="enn:FRE64_16705"/>